<feature type="region of interest" description="Disordered" evidence="1">
    <location>
        <begin position="1"/>
        <end position="22"/>
    </location>
</feature>
<name>A0A4Z1CA01_9GAMM</name>
<evidence type="ECO:0000256" key="1">
    <source>
        <dbReference type="SAM" id="MobiDB-lite"/>
    </source>
</evidence>
<gene>
    <name evidence="2" type="ORF">E5Q11_08480</name>
</gene>
<organism evidence="2 3">
    <name type="scientific">Marinobacter confluentis</name>
    <dbReference type="NCBI Taxonomy" id="1697557"/>
    <lineage>
        <taxon>Bacteria</taxon>
        <taxon>Pseudomonadati</taxon>
        <taxon>Pseudomonadota</taxon>
        <taxon>Gammaproteobacteria</taxon>
        <taxon>Pseudomonadales</taxon>
        <taxon>Marinobacteraceae</taxon>
        <taxon>Marinobacter</taxon>
    </lineage>
</organism>
<protein>
    <submittedName>
        <fullName evidence="2">Uncharacterized protein</fullName>
    </submittedName>
</protein>
<comment type="caution">
    <text evidence="2">The sequence shown here is derived from an EMBL/GenBank/DDBJ whole genome shotgun (WGS) entry which is preliminary data.</text>
</comment>
<evidence type="ECO:0000313" key="3">
    <source>
        <dbReference type="Proteomes" id="UP000298325"/>
    </source>
</evidence>
<keyword evidence="3" id="KW-1185">Reference proteome</keyword>
<accession>A0A4Z1CA01</accession>
<sequence length="64" mass="7129">MLESDGSDGCGASHIGRGRSYSSVMYNPDDSGRHAWRFVGSEQASKDWVCSGKISNWNEDMSYY</sequence>
<reference evidence="2 3" key="1">
    <citation type="submission" date="2019-04" db="EMBL/GenBank/DDBJ databases">
        <authorList>
            <person name="Park S."/>
            <person name="Yoon J.-H."/>
        </authorList>
    </citation>
    <scope>NUCLEOTIDE SEQUENCE [LARGE SCALE GENOMIC DNA]</scope>
    <source>
        <strain evidence="2 3">HJM-18</strain>
    </source>
</reference>
<proteinExistence type="predicted"/>
<dbReference type="AlphaFoldDB" id="A0A4Z1CA01"/>
<dbReference type="Proteomes" id="UP000298325">
    <property type="component" value="Unassembled WGS sequence"/>
</dbReference>
<dbReference type="EMBL" id="SRPF01000002">
    <property type="protein sequence ID" value="TGN40306.1"/>
    <property type="molecule type" value="Genomic_DNA"/>
</dbReference>
<evidence type="ECO:0000313" key="2">
    <source>
        <dbReference type="EMBL" id="TGN40306.1"/>
    </source>
</evidence>
<dbReference type="RefSeq" id="WP_150960203.1">
    <property type="nucleotide sequence ID" value="NZ_SRPF01000002.1"/>
</dbReference>